<feature type="transmembrane region" description="Helical" evidence="1">
    <location>
        <begin position="303"/>
        <end position="319"/>
    </location>
</feature>
<dbReference type="Pfam" id="PF14897">
    <property type="entry name" value="EpsG"/>
    <property type="match status" value="1"/>
</dbReference>
<dbReference type="KEGG" id="cmaq:H0S70_13500"/>
<feature type="transmembrane region" description="Helical" evidence="1">
    <location>
        <begin position="275"/>
        <end position="296"/>
    </location>
</feature>
<dbReference type="EMBL" id="CP060203">
    <property type="protein sequence ID" value="QNS41317.1"/>
    <property type="molecule type" value="Genomic_DNA"/>
</dbReference>
<dbReference type="RefSeq" id="WP_188321164.1">
    <property type="nucleotide sequence ID" value="NZ_CP060203.1"/>
</dbReference>
<feature type="transmembrane region" description="Helical" evidence="1">
    <location>
        <begin position="325"/>
        <end position="343"/>
    </location>
</feature>
<sequence>METYYYFFFFAIFFAIFFQTISKKIAVIIMIVMLSLFAGTRVAVDNDYLLYKEFFQFVNGDFEYFKKNFNNLELSIFIIPNFLRIYFISPTDIINGSFLLFAIIAVSLKLYSIKKYSNFFLLSFIFYLSSLFFMHEMTTIRAGVAAGILLLSIQDFERKNTFSFSIKMSISLLFHYSSVLVIICYIFMLKVKKIKYYYYGLVISFVIAITKINVLTLLFLDRLFPKVKIYLELQEKINENKVNIFNFKILFSLFILLLFSFQYKKLCKIKYFDVLYKLHILSILIFFALSPTAIVFSIRSFELISIVQVLLAPMILYLFSPKFKYIGVGIVLVFSAIQLYYIISVQDIFRPYQSWFF</sequence>
<name>A0A7H1DWF9_9FLAO</name>
<evidence type="ECO:0000256" key="1">
    <source>
        <dbReference type="SAM" id="Phobius"/>
    </source>
</evidence>
<organism evidence="2 3">
    <name type="scientific">Chryseobacterium manosquense</name>
    <dbReference type="NCBI Taxonomy" id="2754694"/>
    <lineage>
        <taxon>Bacteria</taxon>
        <taxon>Pseudomonadati</taxon>
        <taxon>Bacteroidota</taxon>
        <taxon>Flavobacteriia</taxon>
        <taxon>Flavobacteriales</taxon>
        <taxon>Weeksellaceae</taxon>
        <taxon>Chryseobacterium group</taxon>
        <taxon>Chryseobacterium</taxon>
    </lineage>
</organism>
<feature type="transmembrane region" description="Helical" evidence="1">
    <location>
        <begin position="26"/>
        <end position="44"/>
    </location>
</feature>
<dbReference type="Proteomes" id="UP000516438">
    <property type="component" value="Chromosome"/>
</dbReference>
<keyword evidence="1" id="KW-0472">Membrane</keyword>
<feature type="transmembrane region" description="Helical" evidence="1">
    <location>
        <begin position="6"/>
        <end position="21"/>
    </location>
</feature>
<gene>
    <name evidence="2" type="ORF">H0S70_13500</name>
</gene>
<dbReference type="AlphaFoldDB" id="A0A7H1DWF9"/>
<evidence type="ECO:0000313" key="2">
    <source>
        <dbReference type="EMBL" id="QNS41317.1"/>
    </source>
</evidence>
<protein>
    <submittedName>
        <fullName evidence="2">EpsG family protein</fullName>
    </submittedName>
</protein>
<evidence type="ECO:0000313" key="3">
    <source>
        <dbReference type="Proteomes" id="UP000516438"/>
    </source>
</evidence>
<feature type="transmembrane region" description="Helical" evidence="1">
    <location>
        <begin position="168"/>
        <end position="190"/>
    </location>
</feature>
<feature type="transmembrane region" description="Helical" evidence="1">
    <location>
        <begin position="93"/>
        <end position="111"/>
    </location>
</feature>
<feature type="transmembrane region" description="Helical" evidence="1">
    <location>
        <begin position="196"/>
        <end position="221"/>
    </location>
</feature>
<dbReference type="InterPro" id="IPR049458">
    <property type="entry name" value="EpsG-like"/>
</dbReference>
<reference evidence="2 3" key="1">
    <citation type="submission" date="2020-07" db="EMBL/GenBank/DDBJ databases">
        <title>Complete genome and description of Chryseobacterium manosquense strain Marseille-Q2069 sp. nov.</title>
        <authorList>
            <person name="Boxberger M."/>
        </authorList>
    </citation>
    <scope>NUCLEOTIDE SEQUENCE [LARGE SCALE GENOMIC DNA]</scope>
    <source>
        <strain evidence="2 3">Marseille-Q2069</strain>
    </source>
</reference>
<proteinExistence type="predicted"/>
<keyword evidence="1" id="KW-1133">Transmembrane helix</keyword>
<accession>A0A7H1DWF9</accession>
<feature type="transmembrane region" description="Helical" evidence="1">
    <location>
        <begin position="242"/>
        <end position="263"/>
    </location>
</feature>
<keyword evidence="1" id="KW-0812">Transmembrane</keyword>
<keyword evidence="3" id="KW-1185">Reference proteome</keyword>
<feature type="transmembrane region" description="Helical" evidence="1">
    <location>
        <begin position="118"/>
        <end position="134"/>
    </location>
</feature>